<proteinExistence type="predicted"/>
<protein>
    <submittedName>
        <fullName evidence="1">Uncharacterized protein</fullName>
    </submittedName>
</protein>
<evidence type="ECO:0000313" key="2">
    <source>
        <dbReference type="Proteomes" id="UP000682111"/>
    </source>
</evidence>
<reference evidence="1" key="1">
    <citation type="submission" date="2021-03" db="EMBL/GenBank/DDBJ databases">
        <title>Antimicrobial resistance genes in bacteria isolated from Japanese honey, and their potential for conferring macrolide and lincosamide resistance in the American foulbrood pathogen Paenibacillus larvae.</title>
        <authorList>
            <person name="Okamoto M."/>
            <person name="Kumagai M."/>
            <person name="Kanamori H."/>
            <person name="Takamatsu D."/>
        </authorList>
    </citation>
    <scope>NUCLEOTIDE SEQUENCE</scope>
    <source>
        <strain evidence="1">J27TS8</strain>
    </source>
</reference>
<dbReference type="EMBL" id="BORC01000006">
    <property type="protein sequence ID" value="GIN63437.1"/>
    <property type="molecule type" value="Genomic_DNA"/>
</dbReference>
<organism evidence="1 2">
    <name type="scientific">Robertmurraya siralis</name>
    <dbReference type="NCBI Taxonomy" id="77777"/>
    <lineage>
        <taxon>Bacteria</taxon>
        <taxon>Bacillati</taxon>
        <taxon>Bacillota</taxon>
        <taxon>Bacilli</taxon>
        <taxon>Bacillales</taxon>
        <taxon>Bacillaceae</taxon>
        <taxon>Robertmurraya</taxon>
    </lineage>
</organism>
<comment type="caution">
    <text evidence="1">The sequence shown here is derived from an EMBL/GenBank/DDBJ whole genome shotgun (WGS) entry which is preliminary data.</text>
</comment>
<keyword evidence="2" id="KW-1185">Reference proteome</keyword>
<sequence length="75" mass="8594">MVLGQIRGVFGMNEGNLNGSWPNKRCIRTETGETGMVLGQIRGVFELNERNLNGSWPNKRCIRTERAKRERFLAE</sequence>
<accession>A0A919WKL7</accession>
<dbReference type="Proteomes" id="UP000682111">
    <property type="component" value="Unassembled WGS sequence"/>
</dbReference>
<dbReference type="AlphaFoldDB" id="A0A919WKL7"/>
<evidence type="ECO:0000313" key="1">
    <source>
        <dbReference type="EMBL" id="GIN63437.1"/>
    </source>
</evidence>
<gene>
    <name evidence="1" type="ORF">J27TS8_34300</name>
</gene>
<name>A0A919WKL7_9BACI</name>